<name>A0A856MAL7_9CYAN</name>
<proteinExistence type="predicted"/>
<protein>
    <submittedName>
        <fullName evidence="1">Uncharacterized protein</fullName>
    </submittedName>
</protein>
<dbReference type="AlphaFoldDB" id="A0A856MAL7"/>
<dbReference type="KEGG" id="bsen:DP114_05375"/>
<evidence type="ECO:0000313" key="2">
    <source>
        <dbReference type="Proteomes" id="UP000503129"/>
    </source>
</evidence>
<evidence type="ECO:0000313" key="1">
    <source>
        <dbReference type="EMBL" id="QDL07404.1"/>
    </source>
</evidence>
<reference evidence="1 2" key="1">
    <citation type="submission" date="2018-06" db="EMBL/GenBank/DDBJ databases">
        <title>Comparative genomics of Brasilonema spp. strains.</title>
        <authorList>
            <person name="Alvarenga D.O."/>
            <person name="Fiore M.F."/>
            <person name="Varani A.M."/>
        </authorList>
    </citation>
    <scope>NUCLEOTIDE SEQUENCE [LARGE SCALE GENOMIC DNA]</scope>
    <source>
        <strain evidence="1 2">CENA114</strain>
    </source>
</reference>
<dbReference type="Proteomes" id="UP000503129">
    <property type="component" value="Chromosome"/>
</dbReference>
<sequence>MAGMKTSKDYEFSANAEIWNNLKSAIAASSGFKRWLLERDTQFQKLRLEEQVQGYLRETLETLAY</sequence>
<dbReference type="EMBL" id="CP030118">
    <property type="protein sequence ID" value="QDL07404.1"/>
    <property type="molecule type" value="Genomic_DNA"/>
</dbReference>
<organism evidence="1 2">
    <name type="scientific">Brasilonema sennae CENA114</name>
    <dbReference type="NCBI Taxonomy" id="415709"/>
    <lineage>
        <taxon>Bacteria</taxon>
        <taxon>Bacillati</taxon>
        <taxon>Cyanobacteriota</taxon>
        <taxon>Cyanophyceae</taxon>
        <taxon>Nostocales</taxon>
        <taxon>Scytonemataceae</taxon>
        <taxon>Brasilonema</taxon>
        <taxon>Bromeliae group (in: Brasilonema)</taxon>
    </lineage>
</organism>
<accession>A0A856MAL7</accession>
<gene>
    <name evidence="1" type="ORF">DP114_05375</name>
</gene>
<dbReference type="RefSeq" id="WP_169267796.1">
    <property type="nucleotide sequence ID" value="NZ_CAWOXK010000001.1"/>
</dbReference>
<keyword evidence="2" id="KW-1185">Reference proteome</keyword>